<evidence type="ECO:0000313" key="3">
    <source>
        <dbReference type="Proteomes" id="UP000219412"/>
    </source>
</evidence>
<proteinExistence type="predicted"/>
<dbReference type="RefSeq" id="WP_097039038.1">
    <property type="nucleotide sequence ID" value="NZ_OBQF01000001.1"/>
</dbReference>
<dbReference type="InterPro" id="IPR036465">
    <property type="entry name" value="vWFA_dom_sf"/>
</dbReference>
<reference evidence="3" key="1">
    <citation type="submission" date="2017-08" db="EMBL/GenBank/DDBJ databases">
        <authorList>
            <person name="Varghese N."/>
            <person name="Submissions S."/>
        </authorList>
    </citation>
    <scope>NUCLEOTIDE SEQUENCE [LARGE SCALE GENOMIC DNA]</scope>
    <source>
        <strain evidence="3">DSM 23173</strain>
    </source>
</reference>
<gene>
    <name evidence="2" type="ORF">SAMN05878391_0624</name>
</gene>
<dbReference type="EMBL" id="OBQF01000001">
    <property type="protein sequence ID" value="SOC38937.1"/>
    <property type="molecule type" value="Genomic_DNA"/>
</dbReference>
<dbReference type="PANTHER" id="PTHR41248">
    <property type="entry name" value="NORD PROTEIN"/>
    <property type="match status" value="1"/>
</dbReference>
<protein>
    <submittedName>
        <fullName evidence="2">Nitric oxide reductase activation protein</fullName>
    </submittedName>
</protein>
<sequence length="583" mass="67769">MTYSFIKFNDELVDSRNMMELTDLARLLFRNRELTVNVQKYSYFNPYKNVLNFSMFWKHRNDINELDGFKHDIYTHYNAEETLDYTRYTEMMDRDGYLRQIFLSIEYFRLRKNAVKERPVIKKLLEEGDGILRQHYSRQTENAADDFLRRMNLKILQYEDVFEYEGIPFDMESDSTEESIIKAETFFDEVAKIPGFDTSGFIPIHDISFSDLDAFIKSNDFRKDPEALPSEDDEVDEDEKSTVDTKTSGAAKDASVLGEVQEAANARRSKSRKVNMYDDDVDDYNEGFGSNRGENTFRDKASTNRHAILERTSPKVNLNDYQKYRELYNQYRSVSRQAVGDLQQLLNHKQNEIRMNQSSGKLMKNPTMPIVEGSHKLFVKERSESREIDAVFTLIIDRSFSMEPHLENAIAGVIVFNNILKSLNIKHRIISHHEDTFEVGPESFPNKVYEHMDFDKSNYYYPVSILDIEASGDNRDGFILKHEISLLKSRSENDRFIIMFSDGLPSAEDYNQSGIVDTHEAVNIAKRENIHIINVFISEESDEQTIESIRNIYGNNTILVAHAHEMAHAVANTLKKILLSLIN</sequence>
<accession>A0A285UB74</accession>
<organism evidence="2 3">
    <name type="scientific">Salinicoccus kekensis</name>
    <dbReference type="NCBI Taxonomy" id="714307"/>
    <lineage>
        <taxon>Bacteria</taxon>
        <taxon>Bacillati</taxon>
        <taxon>Bacillota</taxon>
        <taxon>Bacilli</taxon>
        <taxon>Bacillales</taxon>
        <taxon>Staphylococcaceae</taxon>
        <taxon>Salinicoccus</taxon>
    </lineage>
</organism>
<feature type="region of interest" description="Disordered" evidence="1">
    <location>
        <begin position="223"/>
        <end position="252"/>
    </location>
</feature>
<dbReference type="AlphaFoldDB" id="A0A285UB74"/>
<keyword evidence="3" id="KW-1185">Reference proteome</keyword>
<evidence type="ECO:0000256" key="1">
    <source>
        <dbReference type="SAM" id="MobiDB-lite"/>
    </source>
</evidence>
<dbReference type="Gene3D" id="3.40.50.410">
    <property type="entry name" value="von Willebrand factor, type A domain"/>
    <property type="match status" value="1"/>
</dbReference>
<dbReference type="PANTHER" id="PTHR41248:SF1">
    <property type="entry name" value="NORD PROTEIN"/>
    <property type="match status" value="1"/>
</dbReference>
<dbReference type="SUPFAM" id="SSF53300">
    <property type="entry name" value="vWA-like"/>
    <property type="match status" value="1"/>
</dbReference>
<dbReference type="InterPro" id="IPR051928">
    <property type="entry name" value="NorD/CobT"/>
</dbReference>
<name>A0A285UB74_9STAP</name>
<feature type="compositionally biased region" description="Acidic residues" evidence="1">
    <location>
        <begin position="229"/>
        <end position="239"/>
    </location>
</feature>
<dbReference type="OrthoDB" id="2370292at2"/>
<dbReference type="Proteomes" id="UP000219412">
    <property type="component" value="Unassembled WGS sequence"/>
</dbReference>
<evidence type="ECO:0000313" key="2">
    <source>
        <dbReference type="EMBL" id="SOC38937.1"/>
    </source>
</evidence>